<comment type="caution">
    <text evidence="1">The sequence shown here is derived from an EMBL/GenBank/DDBJ whole genome shotgun (WGS) entry which is preliminary data.</text>
</comment>
<gene>
    <name evidence="1" type="ORF">HJG63_010881</name>
</gene>
<proteinExistence type="predicted"/>
<organism evidence="1 2">
    <name type="scientific">Rousettus aegyptiacus</name>
    <name type="common">Egyptian fruit bat</name>
    <name type="synonym">Pteropus aegyptiacus</name>
    <dbReference type="NCBI Taxonomy" id="9407"/>
    <lineage>
        <taxon>Eukaryota</taxon>
        <taxon>Metazoa</taxon>
        <taxon>Chordata</taxon>
        <taxon>Craniata</taxon>
        <taxon>Vertebrata</taxon>
        <taxon>Euteleostomi</taxon>
        <taxon>Mammalia</taxon>
        <taxon>Eutheria</taxon>
        <taxon>Laurasiatheria</taxon>
        <taxon>Chiroptera</taxon>
        <taxon>Yinpterochiroptera</taxon>
        <taxon>Pteropodoidea</taxon>
        <taxon>Pteropodidae</taxon>
        <taxon>Rousettinae</taxon>
        <taxon>Rousettus</taxon>
    </lineage>
</organism>
<reference evidence="1 2" key="1">
    <citation type="journal article" date="2020" name="Nature">
        <title>Six reference-quality genomes reveal evolution of bat adaptations.</title>
        <authorList>
            <person name="Jebb D."/>
            <person name="Huang Z."/>
            <person name="Pippel M."/>
            <person name="Hughes G.M."/>
            <person name="Lavrichenko K."/>
            <person name="Devanna P."/>
            <person name="Winkler S."/>
            <person name="Jermiin L.S."/>
            <person name="Skirmuntt E.C."/>
            <person name="Katzourakis A."/>
            <person name="Burkitt-Gray L."/>
            <person name="Ray D.A."/>
            <person name="Sullivan K.A.M."/>
            <person name="Roscito J.G."/>
            <person name="Kirilenko B.M."/>
            <person name="Davalos L.M."/>
            <person name="Corthals A.P."/>
            <person name="Power M.L."/>
            <person name="Jones G."/>
            <person name="Ransome R.D."/>
            <person name="Dechmann D.K.N."/>
            <person name="Locatelli A.G."/>
            <person name="Puechmaille S.J."/>
            <person name="Fedrigo O."/>
            <person name="Jarvis E.D."/>
            <person name="Hiller M."/>
            <person name="Vernes S.C."/>
            <person name="Myers E.W."/>
            <person name="Teeling E.C."/>
        </authorList>
    </citation>
    <scope>NUCLEOTIDE SEQUENCE [LARGE SCALE GENOMIC DNA]</scope>
    <source>
        <strain evidence="1">MRouAeg1</strain>
        <tissue evidence="1">Muscle</tissue>
    </source>
</reference>
<evidence type="ECO:0000313" key="1">
    <source>
        <dbReference type="EMBL" id="KAF6474711.1"/>
    </source>
</evidence>
<dbReference type="AlphaFoldDB" id="A0A7J8HRT6"/>
<name>A0A7J8HRT6_ROUAE</name>
<accession>A0A7J8HRT6</accession>
<sequence length="144" mass="15899">MVAVVPHVRAATEVLRGGGRPPHAPPISLYTGQLTFSLSFHVTSGSFSSCPHIGICRSSWSSGTWFHPKSCPLQLLNSEARLTNWRKRNIRPPLRVTLLEEKRSVIKTKPANKKIGDIGDLFKASWRVCPCLPPPSRLPSLGHD</sequence>
<protein>
    <submittedName>
        <fullName evidence="1">Uncharacterized protein</fullName>
    </submittedName>
</protein>
<dbReference type="EMBL" id="JACASE010000004">
    <property type="protein sequence ID" value="KAF6474711.1"/>
    <property type="molecule type" value="Genomic_DNA"/>
</dbReference>
<keyword evidence="2" id="KW-1185">Reference proteome</keyword>
<evidence type="ECO:0000313" key="2">
    <source>
        <dbReference type="Proteomes" id="UP000593571"/>
    </source>
</evidence>
<dbReference type="Proteomes" id="UP000593571">
    <property type="component" value="Unassembled WGS sequence"/>
</dbReference>